<keyword evidence="1" id="KW-1133">Transmembrane helix</keyword>
<evidence type="ECO:0000313" key="3">
    <source>
        <dbReference type="Proteomes" id="UP001299265"/>
    </source>
</evidence>
<comment type="caution">
    <text evidence="2">The sequence shown here is derived from an EMBL/GenBank/DDBJ whole genome shotgun (WGS) entry which is preliminary data.</text>
</comment>
<protein>
    <submittedName>
        <fullName evidence="2">Uncharacterized protein</fullName>
    </submittedName>
</protein>
<keyword evidence="1" id="KW-0472">Membrane</keyword>
<sequence>MEASFAMSLFLLTICLLFYFFHLMEFQIELQFAMEETVRAEAISQTSSFLEKGSFWGQIEKEVTKTTKGLRISPGSLKVVYNAEGALPSEEDFLNVSVYYQAGPELLLFGPLKGTYAQRCRRRCWTGQSSVVQDSTEYDETEEYVYITQNGTVYHRKRECTYLKLSIRSVAGNSVSGLRNEEGSKYRPCERCMKDALMTGTVYITDTGNRYHRTRNCSGLNRWIMKVPLSQVGGKGPCSRCGANTSKLENSKNI</sequence>
<dbReference type="Proteomes" id="UP001299265">
    <property type="component" value="Unassembled WGS sequence"/>
</dbReference>
<gene>
    <name evidence="2" type="ORF">LQE92_12825</name>
</gene>
<name>A0AAP2RJU5_9FIRM</name>
<feature type="transmembrane region" description="Helical" evidence="1">
    <location>
        <begin position="6"/>
        <end position="24"/>
    </location>
</feature>
<dbReference type="EMBL" id="JAJNOR010000009">
    <property type="protein sequence ID" value="MCD2493499.1"/>
    <property type="molecule type" value="Genomic_DNA"/>
</dbReference>
<organism evidence="2 3">
    <name type="scientific">Lientehia hominis</name>
    <dbReference type="NCBI Taxonomy" id="2897778"/>
    <lineage>
        <taxon>Bacteria</taxon>
        <taxon>Bacillati</taxon>
        <taxon>Bacillota</taxon>
        <taxon>Clostridia</taxon>
        <taxon>Lachnospirales</taxon>
        <taxon>Lachnospiraceae</taxon>
        <taxon>Lientehia</taxon>
    </lineage>
</organism>
<accession>A0AAP2RJU5</accession>
<dbReference type="RefSeq" id="WP_231063351.1">
    <property type="nucleotide sequence ID" value="NZ_JAJNOR010000009.1"/>
</dbReference>
<reference evidence="2 3" key="1">
    <citation type="submission" date="2021-11" db="EMBL/GenBank/DDBJ databases">
        <title>Lacrimispora sp. nov. NSJ-141 isolated from human feces.</title>
        <authorList>
            <person name="Abdugheni R."/>
        </authorList>
    </citation>
    <scope>NUCLEOTIDE SEQUENCE [LARGE SCALE GENOMIC DNA]</scope>
    <source>
        <strain evidence="2 3">NSJ-141</strain>
    </source>
</reference>
<dbReference type="AlphaFoldDB" id="A0AAP2RJU5"/>
<keyword evidence="1" id="KW-0812">Transmembrane</keyword>
<evidence type="ECO:0000256" key="1">
    <source>
        <dbReference type="SAM" id="Phobius"/>
    </source>
</evidence>
<evidence type="ECO:0000313" key="2">
    <source>
        <dbReference type="EMBL" id="MCD2493499.1"/>
    </source>
</evidence>
<proteinExistence type="predicted"/>
<keyword evidence="3" id="KW-1185">Reference proteome</keyword>